<dbReference type="GO" id="GO:0042795">
    <property type="term" value="P:snRNA transcription by RNA polymerase II"/>
    <property type="evidence" value="ECO:0007669"/>
    <property type="project" value="TreeGrafter"/>
</dbReference>
<feature type="region of interest" description="Disordered" evidence="1">
    <location>
        <begin position="638"/>
        <end position="674"/>
    </location>
</feature>
<dbReference type="GO" id="GO:0042796">
    <property type="term" value="P:snRNA transcription by RNA polymerase III"/>
    <property type="evidence" value="ECO:0007669"/>
    <property type="project" value="TreeGrafter"/>
</dbReference>
<dbReference type="InterPro" id="IPR019535">
    <property type="entry name" value="ICE2_C"/>
</dbReference>
<evidence type="ECO:0000259" key="2">
    <source>
        <dbReference type="Pfam" id="PF10505"/>
    </source>
</evidence>
<dbReference type="PANTHER" id="PTHR14633">
    <property type="entry name" value="LITTLE ELONGATION COMPLEX SUBUNIT 2"/>
    <property type="match status" value="1"/>
</dbReference>
<feature type="domain" description="Little elongation complex subunit 2 C-terminal" evidence="2">
    <location>
        <begin position="393"/>
        <end position="606"/>
    </location>
</feature>
<protein>
    <submittedName>
        <fullName evidence="3">NMDA receptor-regulated protein 2</fullName>
    </submittedName>
</protein>
<accession>A0A0A1XKA2</accession>
<organism evidence="3">
    <name type="scientific">Zeugodacus cucurbitae</name>
    <name type="common">Melon fruit fly</name>
    <name type="synonym">Bactrocera cucurbitae</name>
    <dbReference type="NCBI Taxonomy" id="28588"/>
    <lineage>
        <taxon>Eukaryota</taxon>
        <taxon>Metazoa</taxon>
        <taxon>Ecdysozoa</taxon>
        <taxon>Arthropoda</taxon>
        <taxon>Hexapoda</taxon>
        <taxon>Insecta</taxon>
        <taxon>Pterygota</taxon>
        <taxon>Neoptera</taxon>
        <taxon>Endopterygota</taxon>
        <taxon>Diptera</taxon>
        <taxon>Brachycera</taxon>
        <taxon>Muscomorpha</taxon>
        <taxon>Tephritoidea</taxon>
        <taxon>Tephritidae</taxon>
        <taxon>Zeugodacus</taxon>
        <taxon>Zeugodacus</taxon>
    </lineage>
</organism>
<dbReference type="AlphaFoldDB" id="A0A0A1XKA2"/>
<reference evidence="3" key="1">
    <citation type="submission" date="2014-11" db="EMBL/GenBank/DDBJ databases">
        <authorList>
            <person name="Geib S."/>
        </authorList>
    </citation>
    <scope>NUCLEOTIDE SEQUENCE</scope>
</reference>
<evidence type="ECO:0000256" key="1">
    <source>
        <dbReference type="SAM" id="MobiDB-lite"/>
    </source>
</evidence>
<dbReference type="GO" id="GO:0045945">
    <property type="term" value="P:positive regulation of transcription by RNA polymerase III"/>
    <property type="evidence" value="ECO:0007669"/>
    <property type="project" value="TreeGrafter"/>
</dbReference>
<gene>
    <name evidence="3" type="primary">Narg2</name>
    <name evidence="3" type="ORF">g.46642</name>
</gene>
<keyword evidence="3" id="KW-0675">Receptor</keyword>
<dbReference type="Pfam" id="PF10505">
    <property type="entry name" value="NARG2_C"/>
    <property type="match status" value="1"/>
</dbReference>
<reference evidence="3" key="2">
    <citation type="journal article" date="2015" name="Gigascience">
        <title>Reconstructing a comprehensive transcriptome assembly of a white-pupal translocated strain of the pest fruit fly Bactrocera cucurbitae.</title>
        <authorList>
            <person name="Sim S.B."/>
            <person name="Calla B."/>
            <person name="Hall B."/>
            <person name="DeRego T."/>
            <person name="Geib S.M."/>
        </authorList>
    </citation>
    <scope>NUCLEOTIDE SEQUENCE</scope>
</reference>
<dbReference type="PANTHER" id="PTHR14633:SF3">
    <property type="entry name" value="LITTLE ELONGATION COMPLEX SUBUNIT 2"/>
    <property type="match status" value="1"/>
</dbReference>
<feature type="compositionally biased region" description="Basic residues" evidence="1">
    <location>
        <begin position="649"/>
        <end position="668"/>
    </location>
</feature>
<name>A0A0A1XKA2_ZEUCU</name>
<dbReference type="EMBL" id="GBXI01003012">
    <property type="protein sequence ID" value="JAD11280.1"/>
    <property type="molecule type" value="Transcribed_RNA"/>
</dbReference>
<sequence>MSGNGGNRPPSTFFQNQPPYTHFNKSFEDPSDALFCHLNEVHPVFMTPEHQANDYIFEMLLDPRTKKEVDHIFYDYSSGVKQRVGHFPILLPSNMTKVEHTVGLRVIEAWQEYKEVNEQDVIQWRQLESARMKDKTTFDKCVMDFSNTQKESIYAPCERLVRLYKQLYTAKLTKLLEAYPENLALNTCVGLPHPQSFKASRTEYLQMENVRMVKHQGWVPVLGNYINEMQRFNLRIENYMDYYINNIKSILPDDITCHTNKEAKKPAHQIHIPLESLLFLLTTGSSADLPTEVPLEISDSSAESSKVVKFEEPLPPRVCGWFAHKQVVENAFETLLSRNNDTQWLYMDNYVAEQEKTEETPEIRAVDYTERRFRAYKIEQYLEKVSTKAEECVKTNCAVIEWHLNGKIDELNTAQLQFFTQLKMSPSNDEYGVQLLSSHSIKLEYKPQFGAEQMTKYELIKEWFRVKLFGQCKGFSDYAICLRVAVHDFSQQLTHKLMLANIEKQLVEVHQVDMPKLLTGLADTLNLLAKIPTGKYFLRFSAKFPNKLLLSAPTNEITSNTVFLHSLTKVEPSDLVFMTEVQHLPIVDSLCTALHKQHKIMPCALKPQLRGQSQTKVFGKILSDEEFVLRRMRAKLESEKKKKEERSKSIKSRRKKVKARKAKQRRKRRMEEAANEEAIEKFINEC</sequence>
<evidence type="ECO:0000313" key="3">
    <source>
        <dbReference type="EMBL" id="JAD11280.1"/>
    </source>
</evidence>
<proteinExistence type="predicted"/>
<feature type="compositionally biased region" description="Basic and acidic residues" evidence="1">
    <location>
        <begin position="638"/>
        <end position="648"/>
    </location>
</feature>
<dbReference type="GO" id="GO:0008023">
    <property type="term" value="C:transcription elongation factor complex"/>
    <property type="evidence" value="ECO:0007669"/>
    <property type="project" value="InterPro"/>
</dbReference>